<sequence>MSAPTDESVSLSHAVDDTARLVLLDKPDLGVVAFHRAVRAEHDRSTPYTVLHAAIVAAWRRYRGDKPTHDVATGRRLTTP</sequence>
<proteinExistence type="predicted"/>
<reference evidence="2" key="1">
    <citation type="journal article" date="2019" name="Int. J. Syst. Evol. Microbiol.">
        <title>The Global Catalogue of Microorganisms (GCM) 10K type strain sequencing project: providing services to taxonomists for standard genome sequencing and annotation.</title>
        <authorList>
            <consortium name="The Broad Institute Genomics Platform"/>
            <consortium name="The Broad Institute Genome Sequencing Center for Infectious Disease"/>
            <person name="Wu L."/>
            <person name="Ma J."/>
        </authorList>
    </citation>
    <scope>NUCLEOTIDE SEQUENCE [LARGE SCALE GENOMIC DNA]</scope>
    <source>
        <strain evidence="2">CCUG 60214</strain>
    </source>
</reference>
<organism evidence="1 2">
    <name type="scientific">Saccharothrix hoggarensis</name>
    <dbReference type="NCBI Taxonomy" id="913853"/>
    <lineage>
        <taxon>Bacteria</taxon>
        <taxon>Bacillati</taxon>
        <taxon>Actinomycetota</taxon>
        <taxon>Actinomycetes</taxon>
        <taxon>Pseudonocardiales</taxon>
        <taxon>Pseudonocardiaceae</taxon>
        <taxon>Saccharothrix</taxon>
    </lineage>
</organism>
<evidence type="ECO:0000313" key="2">
    <source>
        <dbReference type="Proteomes" id="UP001597168"/>
    </source>
</evidence>
<protein>
    <submittedName>
        <fullName evidence="1">Uncharacterized protein</fullName>
    </submittedName>
</protein>
<evidence type="ECO:0000313" key="1">
    <source>
        <dbReference type="EMBL" id="MFD1152593.1"/>
    </source>
</evidence>
<keyword evidence="2" id="KW-1185">Reference proteome</keyword>
<accession>A0ABW3R694</accession>
<dbReference type="EMBL" id="JBHTLK010000443">
    <property type="protein sequence ID" value="MFD1152593.1"/>
    <property type="molecule type" value="Genomic_DNA"/>
</dbReference>
<dbReference type="RefSeq" id="WP_380730587.1">
    <property type="nucleotide sequence ID" value="NZ_JBHTLK010000443.1"/>
</dbReference>
<name>A0ABW3R694_9PSEU</name>
<gene>
    <name evidence="1" type="ORF">ACFQ3T_36115</name>
</gene>
<dbReference type="Proteomes" id="UP001597168">
    <property type="component" value="Unassembled WGS sequence"/>
</dbReference>
<comment type="caution">
    <text evidence="1">The sequence shown here is derived from an EMBL/GenBank/DDBJ whole genome shotgun (WGS) entry which is preliminary data.</text>
</comment>